<keyword evidence="1" id="KW-0863">Zinc-finger</keyword>
<feature type="compositionally biased region" description="Pro residues" evidence="2">
    <location>
        <begin position="709"/>
        <end position="737"/>
    </location>
</feature>
<feature type="compositionally biased region" description="Basic residues" evidence="2">
    <location>
        <begin position="315"/>
        <end position="348"/>
    </location>
</feature>
<proteinExistence type="predicted"/>
<feature type="region of interest" description="Disordered" evidence="2">
    <location>
        <begin position="445"/>
        <end position="475"/>
    </location>
</feature>
<feature type="domain" description="C3H1-type" evidence="3">
    <location>
        <begin position="363"/>
        <end position="390"/>
    </location>
</feature>
<feature type="region of interest" description="Disordered" evidence="2">
    <location>
        <begin position="227"/>
        <end position="366"/>
    </location>
</feature>
<evidence type="ECO:0000256" key="2">
    <source>
        <dbReference type="SAM" id="MobiDB-lite"/>
    </source>
</evidence>
<feature type="compositionally biased region" description="Basic and acidic residues" evidence="2">
    <location>
        <begin position="350"/>
        <end position="366"/>
    </location>
</feature>
<reference evidence="4 5" key="1">
    <citation type="submission" date="2024-02" db="EMBL/GenBank/DDBJ databases">
        <authorList>
            <person name="Vignale AGUSTIN F."/>
            <person name="Sosa J E."/>
            <person name="Modenutti C."/>
        </authorList>
    </citation>
    <scope>NUCLEOTIDE SEQUENCE [LARGE SCALE GENOMIC DNA]</scope>
</reference>
<dbReference type="InterPro" id="IPR052650">
    <property type="entry name" value="Zinc_finger_CCCH"/>
</dbReference>
<dbReference type="EMBL" id="CAUOFW020001724">
    <property type="protein sequence ID" value="CAK9147946.1"/>
    <property type="molecule type" value="Genomic_DNA"/>
</dbReference>
<dbReference type="AlphaFoldDB" id="A0ABC8RSI6"/>
<feature type="region of interest" description="Disordered" evidence="2">
    <location>
        <begin position="818"/>
        <end position="837"/>
    </location>
</feature>
<organism evidence="4 5">
    <name type="scientific">Ilex paraguariensis</name>
    <name type="common">yerba mate</name>
    <dbReference type="NCBI Taxonomy" id="185542"/>
    <lineage>
        <taxon>Eukaryota</taxon>
        <taxon>Viridiplantae</taxon>
        <taxon>Streptophyta</taxon>
        <taxon>Embryophyta</taxon>
        <taxon>Tracheophyta</taxon>
        <taxon>Spermatophyta</taxon>
        <taxon>Magnoliopsida</taxon>
        <taxon>eudicotyledons</taxon>
        <taxon>Gunneridae</taxon>
        <taxon>Pentapetalae</taxon>
        <taxon>asterids</taxon>
        <taxon>campanulids</taxon>
        <taxon>Aquifoliales</taxon>
        <taxon>Aquifoliaceae</taxon>
        <taxon>Ilex</taxon>
    </lineage>
</organism>
<evidence type="ECO:0000313" key="5">
    <source>
        <dbReference type="Proteomes" id="UP001642360"/>
    </source>
</evidence>
<feature type="region of interest" description="Disordered" evidence="2">
    <location>
        <begin position="388"/>
        <end position="422"/>
    </location>
</feature>
<sequence>MHESIIHESISPGTELDMKKRLHPQLNAAEHRPVKAVGNLTCSKSSRLVEEGKGPDLFPNRDCSTIGRSFCEVDGSVTNPAGAAESPVDISMERSLVIPHEDLSQSKVSVPASGINSEDQFVKGFSPFRLIQDYASDESSENDDELRPQDVSLVAVSPSLRAGPTSFYTDVGHDFQKDLGSKSLPEVETGFGRVSEFVLACSLNKPSESMDSSVKFTRDVKEIYTSSPVTRKAEEFVGNSDRNQESTNDDGNLKKNALGLDAVPASGKPQKEDAKVDEFGRLVREGASDTDSDDSYYTRRRGKRGRSWSRSRSPHDRRRRSPWRRNDKRSRSRSWSPKKRRSRSRSPFRRGVEVGGDKMRRDKGQLPDCFDFRRGKCYRGASCRFRHNDSDRSEGSRWYKSKRQYQEALPRSKISDFHEETQTIPPKKSVCEHDQVKNKEMQLVQDTTGGSWSPSKDMNTNEEKMGVSGRTCGGEDGESLVTAMDESVGPREIPAQGLQMEDIKEEHVEPTSGLPDDKSCLEVRETIPLIHNFPALVTDADAKKLPGDSSHAVQEKLGFQQPQTHLSDLVLQNSDHQPQHMGESSISDSSVVQTSSAIPNQLPIKGFNPNQISSIQSDREMNFVSNKPFSSESLAPKELSSLIPHLPSHLPPPIPSDTQGITRDYNLMPPTVTFSFQSSSMENYPPYQPPLPYQYSHFPMPESSARSSLPPPPPLLLPPPPPPPLLLPPPPPPPRPPYVNEATLNAAIAPHGGSSLQSQQNLLPTRNDLSSHTFVRPHPTELPAHSQVGEFQHRIYPAAQEPDRPLSHLEDFRQRTLPVSNPLSQSSGGPCLGGEDRFRQLPVQGLIPSSSFSQGNIHPESVAFFRESPTRRMQSFPAENLPPGDLLTPSSQSNPYLQEPFYGLQRPAPDSVSMHLGEPGMINSKMLRYTSDFPDRNQPSLVSNFGVSRISNHYNPYASTFDKPLSSKFSSNVINLEKDMPMPYGHKYGASFSLNHVPLDGQGVGSFGSRNMASSPNSARAVEQILPRSGGDQYDPLFDSIEPSSNSFRKADHDQKRETTDESDMLRLSGSNKPLDVGETNKKREAGAVVITVSLDNDEYGETADAEVGAVENGSPSDPTDVENTAAGEIEIDQVKTPGKSKKSKDSRSMRLFKSVLANFVKEVLKPSWRQGNMSKEAFKTIVKKTVDKVSGAMKSHQVPKSKAKIDQYIDSSQRKLTKLVMGYVDKYVKV</sequence>
<feature type="compositionally biased region" description="Polar residues" evidence="2">
    <location>
        <begin position="445"/>
        <end position="458"/>
    </location>
</feature>
<dbReference type="Proteomes" id="UP001642360">
    <property type="component" value="Unassembled WGS sequence"/>
</dbReference>
<keyword evidence="5" id="KW-1185">Reference proteome</keyword>
<evidence type="ECO:0000256" key="1">
    <source>
        <dbReference type="PROSITE-ProRule" id="PRU00723"/>
    </source>
</evidence>
<gene>
    <name evidence="4" type="ORF">ILEXP_LOCUS15879</name>
</gene>
<evidence type="ECO:0000259" key="3">
    <source>
        <dbReference type="PROSITE" id="PS50103"/>
    </source>
</evidence>
<keyword evidence="1" id="KW-0862">Zinc</keyword>
<feature type="compositionally biased region" description="Basic and acidic residues" evidence="2">
    <location>
        <begin position="269"/>
        <end position="287"/>
    </location>
</feature>
<dbReference type="GO" id="GO:0008270">
    <property type="term" value="F:zinc ion binding"/>
    <property type="evidence" value="ECO:0007669"/>
    <property type="project" value="UniProtKB-KW"/>
</dbReference>
<dbReference type="PANTHER" id="PTHR36886:SF7">
    <property type="entry name" value="EXPRESSED PROTEIN"/>
    <property type="match status" value="1"/>
</dbReference>
<keyword evidence="1" id="KW-0479">Metal-binding</keyword>
<evidence type="ECO:0000313" key="4">
    <source>
        <dbReference type="EMBL" id="CAK9147946.1"/>
    </source>
</evidence>
<dbReference type="InterPro" id="IPR000571">
    <property type="entry name" value="Znf_CCCH"/>
</dbReference>
<feature type="region of interest" description="Disordered" evidence="2">
    <location>
        <begin position="698"/>
        <end position="740"/>
    </location>
</feature>
<feature type="compositionally biased region" description="Polar residues" evidence="2">
    <location>
        <begin position="818"/>
        <end position="828"/>
    </location>
</feature>
<dbReference type="PROSITE" id="PS50103">
    <property type="entry name" value="ZF_C3H1"/>
    <property type="match status" value="1"/>
</dbReference>
<feature type="compositionally biased region" description="Basic residues" evidence="2">
    <location>
        <begin position="298"/>
        <end position="309"/>
    </location>
</feature>
<feature type="compositionally biased region" description="Basic and acidic residues" evidence="2">
    <location>
        <begin position="388"/>
        <end position="397"/>
    </location>
</feature>
<comment type="caution">
    <text evidence="4">The sequence shown here is derived from an EMBL/GenBank/DDBJ whole genome shotgun (WGS) entry which is preliminary data.</text>
</comment>
<accession>A0ABC8RSI6</accession>
<dbReference type="PANTHER" id="PTHR36886">
    <property type="entry name" value="PROTEIN FRIGIDA-ESSENTIAL 1"/>
    <property type="match status" value="1"/>
</dbReference>
<protein>
    <recommendedName>
        <fullName evidence="3">C3H1-type domain-containing protein</fullName>
    </recommendedName>
</protein>
<name>A0ABC8RSI6_9AQUA</name>
<feature type="compositionally biased region" description="Basic and acidic residues" evidence="2">
    <location>
        <begin position="1049"/>
        <end position="1060"/>
    </location>
</feature>
<feature type="region of interest" description="Disordered" evidence="2">
    <location>
        <begin position="1028"/>
        <end position="1079"/>
    </location>
</feature>
<feature type="zinc finger region" description="C3H1-type" evidence="1">
    <location>
        <begin position="363"/>
        <end position="390"/>
    </location>
</feature>